<accession>A0AAW0TP30</accession>
<feature type="compositionally biased region" description="Polar residues" evidence="1">
    <location>
        <begin position="22"/>
        <end position="33"/>
    </location>
</feature>
<proteinExistence type="predicted"/>
<dbReference type="Proteomes" id="UP001487740">
    <property type="component" value="Unassembled WGS sequence"/>
</dbReference>
<protein>
    <submittedName>
        <fullName evidence="2">Uncharacterized protein</fullName>
    </submittedName>
</protein>
<feature type="region of interest" description="Disordered" evidence="1">
    <location>
        <begin position="1"/>
        <end position="49"/>
    </location>
</feature>
<feature type="compositionally biased region" description="Acidic residues" evidence="1">
    <location>
        <begin position="1"/>
        <end position="11"/>
    </location>
</feature>
<keyword evidence="3" id="KW-1185">Reference proteome</keyword>
<evidence type="ECO:0000313" key="3">
    <source>
        <dbReference type="Proteomes" id="UP001487740"/>
    </source>
</evidence>
<evidence type="ECO:0000313" key="2">
    <source>
        <dbReference type="EMBL" id="KAK8389176.1"/>
    </source>
</evidence>
<gene>
    <name evidence="2" type="ORF">O3P69_020858</name>
</gene>
<name>A0AAW0TP30_SCYPA</name>
<reference evidence="2 3" key="1">
    <citation type="submission" date="2023-03" db="EMBL/GenBank/DDBJ databases">
        <title>High-quality genome of Scylla paramamosain provides insights in environmental adaptation.</title>
        <authorList>
            <person name="Zhang L."/>
        </authorList>
    </citation>
    <scope>NUCLEOTIDE SEQUENCE [LARGE SCALE GENOMIC DNA]</scope>
    <source>
        <strain evidence="2">LZ_2023a</strain>
        <tissue evidence="2">Muscle</tissue>
    </source>
</reference>
<organism evidence="2 3">
    <name type="scientific">Scylla paramamosain</name>
    <name type="common">Mud crab</name>
    <dbReference type="NCBI Taxonomy" id="85552"/>
    <lineage>
        <taxon>Eukaryota</taxon>
        <taxon>Metazoa</taxon>
        <taxon>Ecdysozoa</taxon>
        <taxon>Arthropoda</taxon>
        <taxon>Crustacea</taxon>
        <taxon>Multicrustacea</taxon>
        <taxon>Malacostraca</taxon>
        <taxon>Eumalacostraca</taxon>
        <taxon>Eucarida</taxon>
        <taxon>Decapoda</taxon>
        <taxon>Pleocyemata</taxon>
        <taxon>Brachyura</taxon>
        <taxon>Eubrachyura</taxon>
        <taxon>Portunoidea</taxon>
        <taxon>Portunidae</taxon>
        <taxon>Portuninae</taxon>
        <taxon>Scylla</taxon>
    </lineage>
</organism>
<dbReference type="AlphaFoldDB" id="A0AAW0TP30"/>
<comment type="caution">
    <text evidence="2">The sequence shown here is derived from an EMBL/GenBank/DDBJ whole genome shotgun (WGS) entry which is preliminary data.</text>
</comment>
<sequence>MGYYNEADDGITGDSSRLPAVTRSSSVHRQQFATRPPQPGVTPVHGHRGTEIHPAAYSAMYSGQASEVLEKHCCHSRCCHGEAAVALPGLYRLSTHVITPVKVLKGMKVTETPLLPVLPATV</sequence>
<dbReference type="EMBL" id="JARAKH010000028">
    <property type="protein sequence ID" value="KAK8389176.1"/>
    <property type="molecule type" value="Genomic_DNA"/>
</dbReference>
<evidence type="ECO:0000256" key="1">
    <source>
        <dbReference type="SAM" id="MobiDB-lite"/>
    </source>
</evidence>